<dbReference type="GO" id="GO:0005886">
    <property type="term" value="C:plasma membrane"/>
    <property type="evidence" value="ECO:0007669"/>
    <property type="project" value="TreeGrafter"/>
</dbReference>
<sequence>MPKLRLPFKKKKPSSAYFGLNELDRKIEKYIDYDNGFYVELGANDGIRQSNTYYFEKNRGWSGILIEPSPNNFLECRRNRSEKNAIFCNACVRFGYPHKYVDMTYGNLMSVSTNVEVDLESVSAHLELSRQFLRNREATFEFGAVAKPLSTILDEGKAPALMDILSLDVEGAELEVLMGVDFDRHNFRFMVIECRNVDRMCSFLEAKGYTLLDQLTGHDYLFKFNMAGAA</sequence>
<dbReference type="Gene3D" id="3.40.50.150">
    <property type="entry name" value="Vaccinia Virus protein VP39"/>
    <property type="match status" value="1"/>
</dbReference>
<dbReference type="OrthoDB" id="938855at2"/>
<evidence type="ECO:0000259" key="1">
    <source>
        <dbReference type="Pfam" id="PF05050"/>
    </source>
</evidence>
<dbReference type="GO" id="GO:0006888">
    <property type="term" value="P:endoplasmic reticulum to Golgi vesicle-mediated transport"/>
    <property type="evidence" value="ECO:0007669"/>
    <property type="project" value="TreeGrafter"/>
</dbReference>
<dbReference type="InterPro" id="IPR006342">
    <property type="entry name" value="FkbM_mtfrase"/>
</dbReference>
<dbReference type="EMBL" id="CCRH01000026">
    <property type="protein sequence ID" value="CDZ40991.1"/>
    <property type="molecule type" value="Genomic_DNA"/>
</dbReference>
<dbReference type="AlphaFoldDB" id="A0A0T7G1D1"/>
<dbReference type="GO" id="GO:0008168">
    <property type="term" value="F:methyltransferase activity"/>
    <property type="evidence" value="ECO:0007669"/>
    <property type="project" value="UniProtKB-KW"/>
</dbReference>
<dbReference type="PANTHER" id="PTHR34009:SF2">
    <property type="entry name" value="PROTEIN STAR"/>
    <property type="match status" value="1"/>
</dbReference>
<accession>A0A0T7G1D1</accession>
<dbReference type="NCBIfam" id="TIGR01444">
    <property type="entry name" value="fkbM_fam"/>
    <property type="match status" value="1"/>
</dbReference>
<protein>
    <submittedName>
        <fullName evidence="2">Methyltransferase FkbM family</fullName>
    </submittedName>
</protein>
<keyword evidence="2" id="KW-0808">Transferase</keyword>
<dbReference type="SUPFAM" id="SSF53335">
    <property type="entry name" value="S-adenosyl-L-methionine-dependent methyltransferases"/>
    <property type="match status" value="1"/>
</dbReference>
<dbReference type="InterPro" id="IPR029063">
    <property type="entry name" value="SAM-dependent_MTases_sf"/>
</dbReference>
<keyword evidence="2" id="KW-0489">Methyltransferase</keyword>
<evidence type="ECO:0000313" key="3">
    <source>
        <dbReference type="Proteomes" id="UP000046176"/>
    </source>
</evidence>
<dbReference type="InterPro" id="IPR053202">
    <property type="entry name" value="EGF_Rcpt_Signaling_Reg"/>
</dbReference>
<reference evidence="2 3" key="1">
    <citation type="submission" date="2014-08" db="EMBL/GenBank/DDBJ databases">
        <authorList>
            <person name="Chen Y.-H."/>
        </authorList>
    </citation>
    <scope>NUCLEOTIDE SEQUENCE [LARGE SCALE GENOMIC DNA]</scope>
</reference>
<dbReference type="GO" id="GO:0032259">
    <property type="term" value="P:methylation"/>
    <property type="evidence" value="ECO:0007669"/>
    <property type="project" value="UniProtKB-KW"/>
</dbReference>
<evidence type="ECO:0000313" key="2">
    <source>
        <dbReference type="EMBL" id="CDZ40991.1"/>
    </source>
</evidence>
<dbReference type="GO" id="GO:0005737">
    <property type="term" value="C:cytoplasm"/>
    <property type="evidence" value="ECO:0007669"/>
    <property type="project" value="GOC"/>
</dbReference>
<dbReference type="PANTHER" id="PTHR34009">
    <property type="entry name" value="PROTEIN STAR"/>
    <property type="match status" value="1"/>
</dbReference>
<gene>
    <name evidence="2" type="ORF">NGAL_HAMBI1145_56640</name>
</gene>
<name>A0A0T7G1D1_NEOGA</name>
<dbReference type="Proteomes" id="UP000046176">
    <property type="component" value="Unassembled WGS sequence"/>
</dbReference>
<proteinExistence type="predicted"/>
<organism evidence="2 3">
    <name type="scientific">Neorhizobium galegae bv. officinalis</name>
    <dbReference type="NCBI Taxonomy" id="323656"/>
    <lineage>
        <taxon>Bacteria</taxon>
        <taxon>Pseudomonadati</taxon>
        <taxon>Pseudomonadota</taxon>
        <taxon>Alphaproteobacteria</taxon>
        <taxon>Hyphomicrobiales</taxon>
        <taxon>Rhizobiaceae</taxon>
        <taxon>Rhizobium/Agrobacterium group</taxon>
        <taxon>Neorhizobium</taxon>
    </lineage>
</organism>
<dbReference type="GO" id="GO:0016197">
    <property type="term" value="P:endosomal transport"/>
    <property type="evidence" value="ECO:0007669"/>
    <property type="project" value="TreeGrafter"/>
</dbReference>
<dbReference type="Pfam" id="PF05050">
    <property type="entry name" value="Methyltransf_21"/>
    <property type="match status" value="1"/>
</dbReference>
<feature type="domain" description="Methyltransferase FkbM" evidence="1">
    <location>
        <begin position="41"/>
        <end position="210"/>
    </location>
</feature>